<comment type="subcellular location">
    <subcellularLocation>
        <location evidence="1">Membrane</location>
        <topology evidence="1">Multi-pass membrane protein</topology>
    </subcellularLocation>
</comment>
<dbReference type="Pfam" id="PF05653">
    <property type="entry name" value="Mg_trans_NIPA"/>
    <property type="match status" value="1"/>
</dbReference>
<gene>
    <name evidence="7" type="ORF">SCUCBS95973_008181</name>
</gene>
<sequence>MSPLGGLSPGGSIALGIVVGVMSTSVQSLGLTLQRKSHILEDEKDPHIARRPPHLRRRWQLGMAMFIVANLLGSSIQISTLPLPVLSTLQASGLVFNSICATLILGEPFTHWSLYGTLLVCSGAILIAIFGAIPAPAHNLDELLALLVRPPFVAWMSLQVVIVLTIAISVEVASALFFATLAQTSRFRLARGLAYGCISGILSAHSLLVAKSAVELVVRTVTDGNNQFRHWQAWALVLALITLALTQLYYLHRGLKLVSTSVLYPLVFCIYNIIAILDGLIYFRQTDMIGPLRACLISLGTVILLSGVLALSWRLSDEQHPPAVGQSTLAPGLGLVEDTEGEDEEEALLLGREVVRADGGDEERDTEGSGLGERRGLLAKSKYVSSYQTFGFTTLATGNTHAAGAAPESEPPVTHPTSPKLGRRQTAAGAFGGPTTSTPHTPTRWTERAEIWDELEDQSDRRPGSGGSGMRRHRSSTLPLLINDQSPRKPNGPGHSPLSPFSAARRGVSSGSPSLLRTTNASTATEAEGFRAAPDAAADADNEEALANYRKSFRRRRKTTGFPGFHARRGSRRSLSASFSTNGPGPSNEPSSTGETRTTSGLQDALGGLWRMGWWNSDNGSSGESNHPSMDYQQPTRETVSSPLLPQRPVDEEHGRPSVSASSDHGADTHGDGHDETETMDGL</sequence>
<feature type="region of interest" description="Disordered" evidence="5">
    <location>
        <begin position="551"/>
        <end position="601"/>
    </location>
</feature>
<evidence type="ECO:0000313" key="7">
    <source>
        <dbReference type="EMBL" id="CAK7232203.1"/>
    </source>
</evidence>
<feature type="compositionally biased region" description="Polar residues" evidence="5">
    <location>
        <begin position="581"/>
        <end position="601"/>
    </location>
</feature>
<feature type="transmembrane region" description="Helical" evidence="6">
    <location>
        <begin position="289"/>
        <end position="311"/>
    </location>
</feature>
<feature type="compositionally biased region" description="Basic and acidic residues" evidence="5">
    <location>
        <begin position="665"/>
        <end position="677"/>
    </location>
</feature>
<feature type="transmembrane region" description="Helical" evidence="6">
    <location>
        <begin position="59"/>
        <end position="79"/>
    </location>
</feature>
<keyword evidence="2 6" id="KW-0812">Transmembrane</keyword>
<keyword evidence="8" id="KW-1185">Reference proteome</keyword>
<evidence type="ECO:0000256" key="4">
    <source>
        <dbReference type="ARBA" id="ARBA00023136"/>
    </source>
</evidence>
<keyword evidence="4 6" id="KW-0472">Membrane</keyword>
<evidence type="ECO:0000256" key="3">
    <source>
        <dbReference type="ARBA" id="ARBA00022989"/>
    </source>
</evidence>
<evidence type="ECO:0000256" key="5">
    <source>
        <dbReference type="SAM" id="MobiDB-lite"/>
    </source>
</evidence>
<feature type="compositionally biased region" description="Polar residues" evidence="5">
    <location>
        <begin position="509"/>
        <end position="525"/>
    </location>
</feature>
<feature type="compositionally biased region" description="Low complexity" evidence="5">
    <location>
        <begin position="434"/>
        <end position="444"/>
    </location>
</feature>
<dbReference type="PANTHER" id="PTHR12570:SF86">
    <property type="entry name" value="ADR321CP"/>
    <property type="match status" value="1"/>
</dbReference>
<evidence type="ECO:0000256" key="6">
    <source>
        <dbReference type="SAM" id="Phobius"/>
    </source>
</evidence>
<organism evidence="7 8">
    <name type="scientific">Sporothrix curviconia</name>
    <dbReference type="NCBI Taxonomy" id="1260050"/>
    <lineage>
        <taxon>Eukaryota</taxon>
        <taxon>Fungi</taxon>
        <taxon>Dikarya</taxon>
        <taxon>Ascomycota</taxon>
        <taxon>Pezizomycotina</taxon>
        <taxon>Sordariomycetes</taxon>
        <taxon>Sordariomycetidae</taxon>
        <taxon>Ophiostomatales</taxon>
        <taxon>Ophiostomataceae</taxon>
        <taxon>Sporothrix</taxon>
    </lineage>
</organism>
<reference evidence="7 8" key="1">
    <citation type="submission" date="2024-01" db="EMBL/GenBank/DDBJ databases">
        <authorList>
            <person name="Allen C."/>
            <person name="Tagirdzhanova G."/>
        </authorList>
    </citation>
    <scope>NUCLEOTIDE SEQUENCE [LARGE SCALE GENOMIC DNA]</scope>
</reference>
<feature type="transmembrane region" description="Helical" evidence="6">
    <location>
        <begin position="153"/>
        <end position="181"/>
    </location>
</feature>
<evidence type="ECO:0000313" key="8">
    <source>
        <dbReference type="Proteomes" id="UP001642405"/>
    </source>
</evidence>
<dbReference type="Gene3D" id="1.10.3730.20">
    <property type="match status" value="1"/>
</dbReference>
<feature type="region of interest" description="Disordered" evidence="5">
    <location>
        <begin position="616"/>
        <end position="683"/>
    </location>
</feature>
<evidence type="ECO:0000256" key="1">
    <source>
        <dbReference type="ARBA" id="ARBA00004141"/>
    </source>
</evidence>
<feature type="compositionally biased region" description="Polar residues" evidence="5">
    <location>
        <begin position="616"/>
        <end position="644"/>
    </location>
</feature>
<keyword evidence="3 6" id="KW-1133">Transmembrane helix</keyword>
<dbReference type="InterPro" id="IPR037185">
    <property type="entry name" value="EmrE-like"/>
</dbReference>
<proteinExistence type="predicted"/>
<feature type="transmembrane region" description="Helical" evidence="6">
    <location>
        <begin position="231"/>
        <end position="251"/>
    </location>
</feature>
<feature type="transmembrane region" description="Helical" evidence="6">
    <location>
        <begin position="12"/>
        <end position="33"/>
    </location>
</feature>
<feature type="region of interest" description="Disordered" evidence="5">
    <location>
        <begin position="401"/>
        <end position="527"/>
    </location>
</feature>
<evidence type="ECO:0000256" key="2">
    <source>
        <dbReference type="ARBA" id="ARBA00022692"/>
    </source>
</evidence>
<protein>
    <submittedName>
        <fullName evidence="7">Uncharacterized protein</fullName>
    </submittedName>
</protein>
<name>A0ABP0CK23_9PEZI</name>
<feature type="transmembrane region" description="Helical" evidence="6">
    <location>
        <begin position="112"/>
        <end position="133"/>
    </location>
</feature>
<dbReference type="SUPFAM" id="SSF103481">
    <property type="entry name" value="Multidrug resistance efflux transporter EmrE"/>
    <property type="match status" value="1"/>
</dbReference>
<feature type="transmembrane region" description="Helical" evidence="6">
    <location>
        <begin position="263"/>
        <end position="283"/>
    </location>
</feature>
<dbReference type="InterPro" id="IPR008521">
    <property type="entry name" value="Mg_trans_NIPA"/>
</dbReference>
<feature type="transmembrane region" description="Helical" evidence="6">
    <location>
        <begin position="85"/>
        <end position="105"/>
    </location>
</feature>
<accession>A0ABP0CK23</accession>
<dbReference type="EMBL" id="CAWUHB010000063">
    <property type="protein sequence ID" value="CAK7232203.1"/>
    <property type="molecule type" value="Genomic_DNA"/>
</dbReference>
<dbReference type="PANTHER" id="PTHR12570">
    <property type="match status" value="1"/>
</dbReference>
<comment type="caution">
    <text evidence="7">The sequence shown here is derived from an EMBL/GenBank/DDBJ whole genome shotgun (WGS) entry which is preliminary data.</text>
</comment>
<dbReference type="Proteomes" id="UP001642405">
    <property type="component" value="Unassembled WGS sequence"/>
</dbReference>